<keyword evidence="3 6" id="KW-0808">Transferase</keyword>
<evidence type="ECO:0000313" key="9">
    <source>
        <dbReference type="Proteomes" id="UP000001880"/>
    </source>
</evidence>
<protein>
    <recommendedName>
        <fullName evidence="6">Corrinoid adenosyltransferase</fullName>
        <ecNumber evidence="6">2.5.1.17</ecNumber>
    </recommendedName>
    <alternativeName>
        <fullName evidence="6">Cob(II)alamin adenosyltransferase</fullName>
    </alternativeName>
    <alternativeName>
        <fullName evidence="6">Cob(II)yrinic acid a,c-diamide adenosyltransferase</fullName>
    </alternativeName>
    <alternativeName>
        <fullName evidence="6">Cobinamide/cobalamin adenosyltransferase</fullName>
    </alternativeName>
</protein>
<dbReference type="EMBL" id="CP001804">
    <property type="protein sequence ID" value="ACY13146.1"/>
    <property type="molecule type" value="Genomic_DNA"/>
</dbReference>
<dbReference type="GO" id="GO:0005524">
    <property type="term" value="F:ATP binding"/>
    <property type="evidence" value="ECO:0007669"/>
    <property type="project" value="UniProtKB-UniRule"/>
</dbReference>
<dbReference type="AlphaFoldDB" id="D0LKB2"/>
<reference evidence="8 9" key="1">
    <citation type="journal article" date="2010" name="Stand. Genomic Sci.">
        <title>Complete genome sequence of Haliangium ochraceum type strain (SMP-2).</title>
        <authorList>
            <consortium name="US DOE Joint Genome Institute (JGI-PGF)"/>
            <person name="Ivanova N."/>
            <person name="Daum C."/>
            <person name="Lang E."/>
            <person name="Abt B."/>
            <person name="Kopitz M."/>
            <person name="Saunders E."/>
            <person name="Lapidus A."/>
            <person name="Lucas S."/>
            <person name="Glavina Del Rio T."/>
            <person name="Nolan M."/>
            <person name="Tice H."/>
            <person name="Copeland A."/>
            <person name="Cheng J.F."/>
            <person name="Chen F."/>
            <person name="Bruce D."/>
            <person name="Goodwin L."/>
            <person name="Pitluck S."/>
            <person name="Mavromatis K."/>
            <person name="Pati A."/>
            <person name="Mikhailova N."/>
            <person name="Chen A."/>
            <person name="Palaniappan K."/>
            <person name="Land M."/>
            <person name="Hauser L."/>
            <person name="Chang Y.J."/>
            <person name="Jeffries C.D."/>
            <person name="Detter J.C."/>
            <person name="Brettin T."/>
            <person name="Rohde M."/>
            <person name="Goker M."/>
            <person name="Bristow J."/>
            <person name="Markowitz V."/>
            <person name="Eisen J.A."/>
            <person name="Hugenholtz P."/>
            <person name="Kyrpides N.C."/>
            <person name="Klenk H.P."/>
        </authorList>
    </citation>
    <scope>NUCLEOTIDE SEQUENCE [LARGE SCALE GENOMIC DNA]</scope>
    <source>
        <strain evidence="9">DSM 14365 / CIP 107738 / JCM 11303 / AJ 13395 / SMP-2</strain>
    </source>
</reference>
<dbReference type="OrthoDB" id="9778896at2"/>
<dbReference type="InterPro" id="IPR016030">
    <property type="entry name" value="CblAdoTrfase-like"/>
</dbReference>
<feature type="domain" description="Cobalamin adenosyltransferase-like" evidence="7">
    <location>
        <begin position="7"/>
        <end position="175"/>
    </location>
</feature>
<dbReference type="PANTHER" id="PTHR12213:SF0">
    <property type="entry name" value="CORRINOID ADENOSYLTRANSFERASE MMAB"/>
    <property type="match status" value="1"/>
</dbReference>
<dbReference type="GO" id="GO:0009236">
    <property type="term" value="P:cobalamin biosynthetic process"/>
    <property type="evidence" value="ECO:0007669"/>
    <property type="project" value="UniProtKB-UniRule"/>
</dbReference>
<dbReference type="UniPathway" id="UPA00148">
    <property type="reaction ID" value="UER00233"/>
</dbReference>
<evidence type="ECO:0000256" key="1">
    <source>
        <dbReference type="ARBA" id="ARBA00007487"/>
    </source>
</evidence>
<evidence type="ECO:0000256" key="6">
    <source>
        <dbReference type="RuleBase" id="RU366026"/>
    </source>
</evidence>
<comment type="catalytic activity">
    <reaction evidence="6">
        <text>2 cob(II)yrinate a,c diamide + reduced [electron-transfer flavoprotein] + 2 ATP = 2 adenosylcob(III)yrinate a,c-diamide + 2 triphosphate + oxidized [electron-transfer flavoprotein] + 3 H(+)</text>
        <dbReference type="Rhea" id="RHEA:11528"/>
        <dbReference type="Rhea" id="RHEA-COMP:10685"/>
        <dbReference type="Rhea" id="RHEA-COMP:10686"/>
        <dbReference type="ChEBI" id="CHEBI:15378"/>
        <dbReference type="ChEBI" id="CHEBI:18036"/>
        <dbReference type="ChEBI" id="CHEBI:30616"/>
        <dbReference type="ChEBI" id="CHEBI:57692"/>
        <dbReference type="ChEBI" id="CHEBI:58307"/>
        <dbReference type="ChEBI" id="CHEBI:58503"/>
        <dbReference type="ChEBI" id="CHEBI:58537"/>
        <dbReference type="EC" id="2.5.1.17"/>
    </reaction>
</comment>
<proteinExistence type="inferred from homology"/>
<evidence type="ECO:0000256" key="5">
    <source>
        <dbReference type="ARBA" id="ARBA00022840"/>
    </source>
</evidence>
<comment type="subunit">
    <text evidence="2">Homotrimer.</text>
</comment>
<evidence type="ECO:0000313" key="8">
    <source>
        <dbReference type="EMBL" id="ACY13146.1"/>
    </source>
</evidence>
<dbReference type="FunFam" id="1.20.1200.10:FF:000001">
    <property type="entry name" value="Cob(I)yrinic acid a,c-diamide adenosyltransferase"/>
    <property type="match status" value="1"/>
</dbReference>
<organism evidence="8 9">
    <name type="scientific">Haliangium ochraceum (strain DSM 14365 / JCM 11303 / SMP-2)</name>
    <dbReference type="NCBI Taxonomy" id="502025"/>
    <lineage>
        <taxon>Bacteria</taxon>
        <taxon>Pseudomonadati</taxon>
        <taxon>Myxococcota</taxon>
        <taxon>Polyangia</taxon>
        <taxon>Haliangiales</taxon>
        <taxon>Kofleriaceae</taxon>
        <taxon>Haliangium</taxon>
    </lineage>
</organism>
<dbReference type="GO" id="GO:0008817">
    <property type="term" value="F:corrinoid adenosyltransferase activity"/>
    <property type="evidence" value="ECO:0007669"/>
    <property type="project" value="UniProtKB-UniRule"/>
</dbReference>
<keyword evidence="9" id="KW-1185">Reference proteome</keyword>
<evidence type="ECO:0000256" key="4">
    <source>
        <dbReference type="ARBA" id="ARBA00022741"/>
    </source>
</evidence>
<dbReference type="STRING" id="502025.Hoch_0507"/>
<evidence type="ECO:0000259" key="7">
    <source>
        <dbReference type="Pfam" id="PF01923"/>
    </source>
</evidence>
<dbReference type="Pfam" id="PF01923">
    <property type="entry name" value="Cob_adeno_trans"/>
    <property type="match status" value="1"/>
</dbReference>
<dbReference type="SUPFAM" id="SSF89028">
    <property type="entry name" value="Cobalamin adenosyltransferase-like"/>
    <property type="match status" value="1"/>
</dbReference>
<keyword evidence="5 6" id="KW-0067">ATP-binding</keyword>
<dbReference type="eggNOG" id="COG2096">
    <property type="taxonomic scope" value="Bacteria"/>
</dbReference>
<dbReference type="Proteomes" id="UP000001880">
    <property type="component" value="Chromosome"/>
</dbReference>
<name>D0LKB2_HALO1</name>
<evidence type="ECO:0000256" key="2">
    <source>
        <dbReference type="ARBA" id="ARBA00011233"/>
    </source>
</evidence>
<accession>D0LKB2</accession>
<dbReference type="InterPro" id="IPR036451">
    <property type="entry name" value="CblAdoTrfase-like_sf"/>
</dbReference>
<evidence type="ECO:0000256" key="3">
    <source>
        <dbReference type="ARBA" id="ARBA00022679"/>
    </source>
</evidence>
<dbReference type="RefSeq" id="WP_012825773.1">
    <property type="nucleotide sequence ID" value="NC_013440.1"/>
</dbReference>
<sequence>MVRINRVYTKSGDRGETSLIGGERVSKAAPRIDCYGTVDELNATLGLVRSALENSPAGETLLPIISRVQNELFNLGAQLATPDPERRAQMPAVETRHVEALEAEIDTLNDELPELTSFVLPGGGWSSAYFHLARTVCRRAERLVVAVAASEDVGETSLLYLNRLSDALFVMGRWAAKSDARAEPLWQPENT</sequence>
<comment type="catalytic activity">
    <reaction evidence="6">
        <text>2 cob(II)alamin + reduced [electron-transfer flavoprotein] + 2 ATP = 2 adenosylcob(III)alamin + 2 triphosphate + oxidized [electron-transfer flavoprotein] + 3 H(+)</text>
        <dbReference type="Rhea" id="RHEA:28671"/>
        <dbReference type="Rhea" id="RHEA-COMP:10685"/>
        <dbReference type="Rhea" id="RHEA-COMP:10686"/>
        <dbReference type="ChEBI" id="CHEBI:15378"/>
        <dbReference type="ChEBI" id="CHEBI:16304"/>
        <dbReference type="ChEBI" id="CHEBI:18036"/>
        <dbReference type="ChEBI" id="CHEBI:18408"/>
        <dbReference type="ChEBI" id="CHEBI:30616"/>
        <dbReference type="ChEBI" id="CHEBI:57692"/>
        <dbReference type="ChEBI" id="CHEBI:58307"/>
        <dbReference type="EC" id="2.5.1.17"/>
    </reaction>
</comment>
<dbReference type="EC" id="2.5.1.17" evidence="6"/>
<dbReference type="NCBIfam" id="TIGR00636">
    <property type="entry name" value="PduO_Nterm"/>
    <property type="match status" value="1"/>
</dbReference>
<dbReference type="Gene3D" id="1.20.1200.10">
    <property type="entry name" value="Cobalamin adenosyltransferase-like"/>
    <property type="match status" value="1"/>
</dbReference>
<keyword evidence="6" id="KW-0169">Cobalamin biosynthesis</keyword>
<dbReference type="KEGG" id="hoh:Hoch_0507"/>
<dbReference type="PANTHER" id="PTHR12213">
    <property type="entry name" value="CORRINOID ADENOSYLTRANSFERASE"/>
    <property type="match status" value="1"/>
</dbReference>
<comment type="pathway">
    <text evidence="6">Cofactor biosynthesis; adenosylcobalamin biosynthesis; adenosylcobalamin from cob(II)yrinate a,c-diamide: step 2/7.</text>
</comment>
<gene>
    <name evidence="8" type="ordered locus">Hoch_0507</name>
</gene>
<dbReference type="HOGENOM" id="CLU_083486_0_2_7"/>
<comment type="similarity">
    <text evidence="1 6">Belongs to the Cob(I)alamin adenosyltransferase family.</text>
</comment>
<keyword evidence="4 6" id="KW-0547">Nucleotide-binding</keyword>
<dbReference type="InterPro" id="IPR029499">
    <property type="entry name" value="PduO-typ"/>
</dbReference>